<gene>
    <name evidence="1" type="ORF">IC235_03800</name>
</gene>
<comment type="caution">
    <text evidence="1">The sequence shown here is derived from an EMBL/GenBank/DDBJ whole genome shotgun (WGS) entry which is preliminary data.</text>
</comment>
<sequence length="90" mass="10514">MALDEMWTFGGQRRRKVWLWRAVERASRRVVAWAGATRLRPGGLWWPLPKRYRRHCWYFTDLFPAYAQALPAGPHRSAPKAKAKPPSSKP</sequence>
<evidence type="ECO:0000313" key="2">
    <source>
        <dbReference type="Proteomes" id="UP000612233"/>
    </source>
</evidence>
<evidence type="ECO:0000313" key="1">
    <source>
        <dbReference type="EMBL" id="MBD2767016.1"/>
    </source>
</evidence>
<dbReference type="Proteomes" id="UP000612233">
    <property type="component" value="Unassembled WGS sequence"/>
</dbReference>
<keyword evidence="2" id="KW-1185">Reference proteome</keyword>
<proteinExistence type="predicted"/>
<name>A0A927BAB6_9BACT</name>
<dbReference type="EMBL" id="JACXAD010000003">
    <property type="protein sequence ID" value="MBD2767016.1"/>
    <property type="molecule type" value="Genomic_DNA"/>
</dbReference>
<dbReference type="AlphaFoldDB" id="A0A927BAB6"/>
<organism evidence="1 2">
    <name type="scientific">Hymenobacter montanus</name>
    <dbReference type="NCBI Taxonomy" id="2771359"/>
    <lineage>
        <taxon>Bacteria</taxon>
        <taxon>Pseudomonadati</taxon>
        <taxon>Bacteroidota</taxon>
        <taxon>Cytophagia</taxon>
        <taxon>Cytophagales</taxon>
        <taxon>Hymenobacteraceae</taxon>
        <taxon>Hymenobacter</taxon>
    </lineage>
</organism>
<accession>A0A927BAB6</accession>
<dbReference type="RefSeq" id="WP_191003843.1">
    <property type="nucleotide sequence ID" value="NZ_JACXAD010000003.1"/>
</dbReference>
<protein>
    <submittedName>
        <fullName evidence="1">IS1 family transposase</fullName>
    </submittedName>
</protein>
<reference evidence="1" key="1">
    <citation type="submission" date="2020-09" db="EMBL/GenBank/DDBJ databases">
        <authorList>
            <person name="Kim M.K."/>
        </authorList>
    </citation>
    <scope>NUCLEOTIDE SEQUENCE</scope>
    <source>
        <strain evidence="1">BT664</strain>
    </source>
</reference>